<feature type="compositionally biased region" description="Polar residues" evidence="5">
    <location>
        <begin position="10"/>
        <end position="30"/>
    </location>
</feature>
<keyword evidence="8" id="KW-1185">Reference proteome</keyword>
<evidence type="ECO:0000313" key="7">
    <source>
        <dbReference type="EnsemblMetazoa" id="XP_038049313.1"/>
    </source>
</evidence>
<feature type="compositionally biased region" description="Polar residues" evidence="5">
    <location>
        <begin position="250"/>
        <end position="269"/>
    </location>
</feature>
<dbReference type="GO" id="GO:0045893">
    <property type="term" value="P:positive regulation of DNA-templated transcription"/>
    <property type="evidence" value="ECO:0007669"/>
    <property type="project" value="TreeGrafter"/>
</dbReference>
<feature type="compositionally biased region" description="Polar residues" evidence="5">
    <location>
        <begin position="1206"/>
        <end position="1215"/>
    </location>
</feature>
<feature type="compositionally biased region" description="Acidic residues" evidence="5">
    <location>
        <begin position="1741"/>
        <end position="1763"/>
    </location>
</feature>
<feature type="compositionally biased region" description="Low complexity" evidence="5">
    <location>
        <begin position="170"/>
        <end position="191"/>
    </location>
</feature>
<feature type="region of interest" description="Disordered" evidence="5">
    <location>
        <begin position="1679"/>
        <end position="1763"/>
    </location>
</feature>
<dbReference type="GO" id="GO:0071565">
    <property type="term" value="C:nBAF complex"/>
    <property type="evidence" value="ECO:0007669"/>
    <property type="project" value="TreeGrafter"/>
</dbReference>
<feature type="region of interest" description="Disordered" evidence="5">
    <location>
        <begin position="1318"/>
        <end position="1374"/>
    </location>
</feature>
<dbReference type="PANTHER" id="PTHR12656">
    <property type="entry name" value="BRG-1 ASSOCIATED FACTOR 250 BAF250"/>
    <property type="match status" value="1"/>
</dbReference>
<feature type="compositionally biased region" description="Polar residues" evidence="5">
    <location>
        <begin position="1244"/>
        <end position="1271"/>
    </location>
</feature>
<evidence type="ECO:0000256" key="1">
    <source>
        <dbReference type="ARBA" id="ARBA00004123"/>
    </source>
</evidence>
<evidence type="ECO:0000256" key="4">
    <source>
        <dbReference type="ARBA" id="ARBA00023242"/>
    </source>
</evidence>
<dbReference type="Pfam" id="PF12031">
    <property type="entry name" value="BAF250_C"/>
    <property type="match status" value="1"/>
</dbReference>
<feature type="compositionally biased region" description="Polar residues" evidence="5">
    <location>
        <begin position="1130"/>
        <end position="1142"/>
    </location>
</feature>
<feature type="region of interest" description="Disordered" evidence="5">
    <location>
        <begin position="952"/>
        <end position="1008"/>
    </location>
</feature>
<feature type="region of interest" description="Disordered" evidence="5">
    <location>
        <begin position="170"/>
        <end position="269"/>
    </location>
</feature>
<dbReference type="GeneID" id="119722959"/>
<dbReference type="RefSeq" id="XP_038049313.1">
    <property type="nucleotide sequence ID" value="XM_038193385.1"/>
</dbReference>
<feature type="compositionally biased region" description="Polar residues" evidence="5">
    <location>
        <begin position="130"/>
        <end position="140"/>
    </location>
</feature>
<feature type="compositionally biased region" description="Polar residues" evidence="5">
    <location>
        <begin position="375"/>
        <end position="394"/>
    </location>
</feature>
<dbReference type="GO" id="GO:0031491">
    <property type="term" value="F:nucleosome binding"/>
    <property type="evidence" value="ECO:0007669"/>
    <property type="project" value="TreeGrafter"/>
</dbReference>
<feature type="domain" description="ARID" evidence="6">
    <location>
        <begin position="846"/>
        <end position="937"/>
    </location>
</feature>
<dbReference type="PROSITE" id="PS51011">
    <property type="entry name" value="ARID"/>
    <property type="match status" value="1"/>
</dbReference>
<evidence type="ECO:0000256" key="3">
    <source>
        <dbReference type="ARBA" id="ARBA00022853"/>
    </source>
</evidence>
<sequence length="2146" mass="232892">MAAKVAGNVNCDQEINSRPQGQQAANNTMDNAVPDFRPSSRNNTGGEGANGPTDSQGTGMNNAMSSAGQPPGNIGTEIGTKTASSVGTGMPGSNSAILQDGHHVGQSGMTSGHHPSQNRSLDPYAGPGGTFQSNTSNSSVHNQLVENSGLKSAQNTTGSEGYNGGYYGNRNTGYGMQNQHGGHQTGNGPPNSALNMNLGLGPNQNQNMTNSPYNQYDGHMGSRQGYSPMVMGSNVNVRSGPNAPSMPPSYGSSHQQQQRSYGGDRISNSAPTLSQLLQGQKHVPNYSSSYPSPGDSLGKGSDGGGSIGMMSNQGSGTFHQSPQNWGQRSSGMPQVHPQSTSGSGYGQNMGRNQMGGVADSGPSPVLKRPFPGVPYQQQSQLGSRQYPGMSQYTGSHMAGSRTHNVQSQGGMANMTSNSTPFPQQMPSQFGQQGQGMEYNQQQLWQQSWQQQAPPSWHQHQQDMQSNQQMWTNSPPSSQHQPPSSSGYQQTQQPTSTYSRGGQQTTSNNNKSGTTTDEVSVANRPPSLPDLSGSLDDLPTGADFSQNNVATSSQSTDSYSQSSQSPHMHPTVSALRPSPSPVGSPASHMSRSSLSPASVPGGSLTPQPTSMPPPSSQTETSSHNQMSQSPIGQDRGFNQPMMPVATQMGTNQMPPPYGSQGTPKNHHGQQQSTHPVNAPGSSQMFPGMGAGYPGGVPVGYGPNTSQLNQQGSVGTSVTPSITAPVCMPSVTTSGVGNMPNMLDTPKNSPAMSKDDVRADTPQSQKTVKQSDAASRPSSPPLGLLGASPLGSPGAISKSSQEESAPSPSPSLLNKLPASPANKPPKRSTSTKPSVHEQLMKLYDLCDHPDRKPFLDAVFRLMEDRGQPIRTMPQISTHTLDLFKLYHAVKERGGVVKVSKNKQWKQIAMYLTVGSSNSAAFTLKKNYIRYLLPFECFHDRGGVDPQVIMAEIDTSKKKSSSSSSNTTSSDTSHHHAPANPMLDNMPAGPVPQDYHGGPRDIYQQRPLSGGKPMNQMHQYPQPMHNSIGRGMSPMPNNMMPMPNDTTSNSVTVRDPFSDVDFQSSGNSQGARPGQGAFPPGMAQNSVDGTYGPGMSQYRNNPMGAGGDAFNNMATLPPTSGHPTGEPFPVGMRNNTMTGSDPFTSSRRDSMTVPDGFNRRTNMPGAESFPVNNRATGMPMNQGGSAQFPYGTPYERERFDQQRSRVAASPSQPAQQGNPGIPPYPNNSMDQTMYSSRFSQQHSSSRPATPSESFGQTSLANQQKPAHATGLSTDQMRQQFPQKRPGEMYGAASKRQDMMTPTPAMARTDDAYRGMPPSFGQQGPYPQGAYAGGDRPMANQGGFPPGFREGRPHQGPTPGPQQSGKHDLGGSGGGFISETYAMRDRNLSGSGPSPSWGTMQIQQRQPAPPYTNTLGPHPFVSQAGQPRTLQQALMAAHRDRHPPSKMMKSSPPQIHTTSPQKKEIVFPPDSVEASQPALNKPKKKTSRDIGTVEAWKLMMALKSGLLAESTWALEVLNILLYDNNTIVYFDLGQLKGLLEILVDHFRASLIKVFGTLIDVEVRTHREDICRSRDSPQDCVCRTRSQGRVKCDHQKAEEELIQEALNLFDIEKLKGADKKRVVRLEHNADGFYSSEKDWDYHEGFKSNQVHWQCGGGDMTAHIVHVFESDGILTKILNRQARRRKAERAQIMQMVKKTKRTEKKNRKETEEEENCRSSDSIGDMDECEQTDEPPVREDQEEKKEDTEDEEIMEDEDEEEKQDDEEDQVEQEAVYYGRNNTDDDTWLESCSEELRAAKKRSDVIALYKEDLMHPALSLLEDEGTCNDQTALVTSTDAQHSLAQRCITISNIIRSLSFIPGNDVELSKHAGILVVMGRILLLHHRHAERKQLPQTYDREDHDDLDTDCPITDKDTWWWHCLNCVRENALVTLTNISGQLDLSAFVERVSLPILDGLLHWAVCLSACAMDPFPTLPAISPLTPKRIAIEALSKLSIQENNVDMILATPPFHRLEQLFATLTQYLSDRKEPVMREFAIVLLSSIAQGDSTVSRAIASQNSSISFLLCYLEDSEYAKSLESGSNAKQLSQNPDIQPASPDMMRRTAILLAALAKVADNKALFLQHQHRLLNLSMSPMVTDSVKALIADALYEISSS</sequence>
<feature type="region of interest" description="Disordered" evidence="5">
    <location>
        <begin position="1"/>
        <end position="140"/>
    </location>
</feature>
<feature type="compositionally biased region" description="Low complexity" evidence="5">
    <location>
        <begin position="551"/>
        <end position="564"/>
    </location>
</feature>
<feature type="region of interest" description="Disordered" evidence="5">
    <location>
        <begin position="1043"/>
        <end position="1271"/>
    </location>
</feature>
<feature type="region of interest" description="Disordered" evidence="5">
    <location>
        <begin position="731"/>
        <end position="832"/>
    </location>
</feature>
<feature type="compositionally biased region" description="Low complexity" evidence="5">
    <location>
        <begin position="958"/>
        <end position="968"/>
    </location>
</feature>
<feature type="compositionally biased region" description="Polar residues" evidence="5">
    <location>
        <begin position="1109"/>
        <end position="1119"/>
    </location>
</feature>
<evidence type="ECO:0000313" key="8">
    <source>
        <dbReference type="Proteomes" id="UP000887568"/>
    </source>
</evidence>
<feature type="compositionally biased region" description="Polar residues" evidence="5">
    <location>
        <begin position="312"/>
        <end position="342"/>
    </location>
</feature>
<dbReference type="SUPFAM" id="SSF46774">
    <property type="entry name" value="ARID-like"/>
    <property type="match status" value="1"/>
</dbReference>
<dbReference type="EnsemblMetazoa" id="XM_038193385.1">
    <property type="protein sequence ID" value="XP_038049313.1"/>
    <property type="gene ID" value="LOC119722959"/>
</dbReference>
<proteinExistence type="predicted"/>
<dbReference type="PANTHER" id="PTHR12656:SF5">
    <property type="entry name" value="TRITHORAX GROUP PROTEIN OSA"/>
    <property type="match status" value="1"/>
</dbReference>
<dbReference type="Proteomes" id="UP000887568">
    <property type="component" value="Unplaced"/>
</dbReference>
<accession>A0A913ZC16</accession>
<dbReference type="InterPro" id="IPR036431">
    <property type="entry name" value="ARID_dom_sf"/>
</dbReference>
<dbReference type="GO" id="GO:0035060">
    <property type="term" value="C:brahma complex"/>
    <property type="evidence" value="ECO:0007669"/>
    <property type="project" value="InterPro"/>
</dbReference>
<feature type="region of interest" description="Disordered" evidence="5">
    <location>
        <begin position="1438"/>
        <end position="1458"/>
    </location>
</feature>
<feature type="compositionally biased region" description="Polar residues" evidence="5">
    <location>
        <begin position="401"/>
        <end position="419"/>
    </location>
</feature>
<feature type="compositionally biased region" description="Basic residues" evidence="5">
    <location>
        <begin position="1691"/>
        <end position="1701"/>
    </location>
</feature>
<dbReference type="InterPro" id="IPR021906">
    <property type="entry name" value="BAF250/Osa"/>
</dbReference>
<feature type="compositionally biased region" description="Polar residues" evidence="5">
    <location>
        <begin position="586"/>
        <end position="595"/>
    </location>
</feature>
<feature type="compositionally biased region" description="Low complexity" evidence="5">
    <location>
        <begin position="1232"/>
        <end position="1243"/>
    </location>
</feature>
<dbReference type="Pfam" id="PF01388">
    <property type="entry name" value="ARID"/>
    <property type="match status" value="1"/>
</dbReference>
<dbReference type="InterPro" id="IPR016024">
    <property type="entry name" value="ARM-type_fold"/>
</dbReference>
<reference evidence="7" key="1">
    <citation type="submission" date="2022-11" db="UniProtKB">
        <authorList>
            <consortium name="EnsemblMetazoa"/>
        </authorList>
    </citation>
    <scope>IDENTIFICATION</scope>
</reference>
<feature type="compositionally biased region" description="Low complexity" evidence="5">
    <location>
        <begin position="420"/>
        <end position="515"/>
    </location>
</feature>
<feature type="compositionally biased region" description="Basic and acidic residues" evidence="5">
    <location>
        <begin position="1191"/>
        <end position="1200"/>
    </location>
</feature>
<comment type="subcellular location">
    <subcellularLocation>
        <location evidence="1">Nucleus</location>
    </subcellularLocation>
</comment>
<dbReference type="GO" id="GO:0006357">
    <property type="term" value="P:regulation of transcription by RNA polymerase II"/>
    <property type="evidence" value="ECO:0007669"/>
    <property type="project" value="TreeGrafter"/>
</dbReference>
<keyword evidence="4" id="KW-0539">Nucleus</keyword>
<feature type="region of interest" description="Disordered" evidence="5">
    <location>
        <begin position="282"/>
        <end position="684"/>
    </location>
</feature>
<feature type="compositionally biased region" description="Polar residues" evidence="5">
    <location>
        <begin position="107"/>
        <end position="120"/>
    </location>
</feature>
<dbReference type="InterPro" id="IPR001606">
    <property type="entry name" value="ARID_dom"/>
</dbReference>
<feature type="compositionally biased region" description="Polar residues" evidence="5">
    <location>
        <begin position="202"/>
        <end position="214"/>
    </location>
</feature>
<dbReference type="GO" id="GO:0006338">
    <property type="term" value="P:chromatin remodeling"/>
    <property type="evidence" value="ECO:0007669"/>
    <property type="project" value="InterPro"/>
</dbReference>
<name>A0A913ZC16_PATMI</name>
<feature type="compositionally biased region" description="Polar residues" evidence="5">
    <location>
        <begin position="658"/>
        <end position="683"/>
    </location>
</feature>
<feature type="compositionally biased region" description="Low complexity" evidence="5">
    <location>
        <begin position="771"/>
        <end position="819"/>
    </location>
</feature>
<evidence type="ECO:0000256" key="5">
    <source>
        <dbReference type="SAM" id="MobiDB-lite"/>
    </source>
</evidence>
<feature type="compositionally biased region" description="Low complexity" evidence="5">
    <location>
        <begin position="528"/>
        <end position="538"/>
    </location>
</feature>
<feature type="compositionally biased region" description="Acidic residues" evidence="5">
    <location>
        <begin position="1717"/>
        <end position="1726"/>
    </location>
</feature>
<feature type="compositionally biased region" description="Basic and acidic residues" evidence="5">
    <location>
        <begin position="1728"/>
        <end position="1740"/>
    </location>
</feature>
<dbReference type="CDD" id="cd16865">
    <property type="entry name" value="ARID_ARID1A-like"/>
    <property type="match status" value="1"/>
</dbReference>
<dbReference type="OrthoDB" id="8709537at2759"/>
<feature type="compositionally biased region" description="Polar residues" evidence="5">
    <location>
        <begin position="52"/>
        <end position="68"/>
    </location>
</feature>
<keyword evidence="2" id="KW-0597">Phosphoprotein</keyword>
<dbReference type="GO" id="GO:0016514">
    <property type="term" value="C:SWI/SNF complex"/>
    <property type="evidence" value="ECO:0007669"/>
    <property type="project" value="InterPro"/>
</dbReference>
<keyword evidence="3" id="KW-0156">Chromatin regulator</keyword>
<protein>
    <recommendedName>
        <fullName evidence="6">ARID domain-containing protein</fullName>
    </recommendedName>
</protein>
<evidence type="ECO:0000259" key="6">
    <source>
        <dbReference type="PROSITE" id="PS51011"/>
    </source>
</evidence>
<feature type="compositionally biased region" description="Polar residues" evidence="5">
    <location>
        <begin position="1058"/>
        <end position="1067"/>
    </location>
</feature>
<feature type="compositionally biased region" description="Polar residues" evidence="5">
    <location>
        <begin position="79"/>
        <end position="97"/>
    </location>
</feature>
<dbReference type="SMART" id="SM01014">
    <property type="entry name" value="ARID"/>
    <property type="match status" value="1"/>
</dbReference>
<dbReference type="Gene3D" id="1.10.150.60">
    <property type="entry name" value="ARID DNA-binding domain"/>
    <property type="match status" value="1"/>
</dbReference>
<dbReference type="SUPFAM" id="SSF48371">
    <property type="entry name" value="ARM repeat"/>
    <property type="match status" value="1"/>
</dbReference>
<feature type="compositionally biased region" description="Polar residues" evidence="5">
    <location>
        <begin position="759"/>
        <end position="770"/>
    </location>
</feature>
<dbReference type="SMART" id="SM00501">
    <property type="entry name" value="BRIGHT"/>
    <property type="match status" value="1"/>
</dbReference>
<dbReference type="GO" id="GO:0005654">
    <property type="term" value="C:nucleoplasm"/>
    <property type="evidence" value="ECO:0007669"/>
    <property type="project" value="TreeGrafter"/>
</dbReference>
<organism evidence="7 8">
    <name type="scientific">Patiria miniata</name>
    <name type="common">Bat star</name>
    <name type="synonym">Asterina miniata</name>
    <dbReference type="NCBI Taxonomy" id="46514"/>
    <lineage>
        <taxon>Eukaryota</taxon>
        <taxon>Metazoa</taxon>
        <taxon>Echinodermata</taxon>
        <taxon>Eleutherozoa</taxon>
        <taxon>Asterozoa</taxon>
        <taxon>Asteroidea</taxon>
        <taxon>Valvatacea</taxon>
        <taxon>Valvatida</taxon>
        <taxon>Asterinidae</taxon>
        <taxon>Patiria</taxon>
    </lineage>
</organism>
<dbReference type="InterPro" id="IPR033388">
    <property type="entry name" value="BAF250_C"/>
</dbReference>
<evidence type="ECO:0000256" key="2">
    <source>
        <dbReference type="ARBA" id="ARBA00022553"/>
    </source>
</evidence>
<dbReference type="GO" id="GO:0003677">
    <property type="term" value="F:DNA binding"/>
    <property type="evidence" value="ECO:0007669"/>
    <property type="project" value="InterPro"/>
</dbReference>